<protein>
    <submittedName>
        <fullName evidence="1">(rape) hypothetical protein</fullName>
    </submittedName>
</protein>
<dbReference type="EMBL" id="HG994366">
    <property type="protein sequence ID" value="CAF1897179.1"/>
    <property type="molecule type" value="Genomic_DNA"/>
</dbReference>
<sequence length="111" mass="13172">MPLFWQVFGGYGRSQKKPRSTFSDLCYCSIVKKEIQKQVPPDYDPVEDLSRRVSGGWRWFQRVRFCETIVGSKVIMVKEWLKVKDVDVTSTEKILLHGREVEFILAYYRFD</sequence>
<evidence type="ECO:0000313" key="1">
    <source>
        <dbReference type="EMBL" id="CAF1897179.1"/>
    </source>
</evidence>
<organism evidence="1">
    <name type="scientific">Brassica napus</name>
    <name type="common">Rape</name>
    <dbReference type="NCBI Taxonomy" id="3708"/>
    <lineage>
        <taxon>Eukaryota</taxon>
        <taxon>Viridiplantae</taxon>
        <taxon>Streptophyta</taxon>
        <taxon>Embryophyta</taxon>
        <taxon>Tracheophyta</taxon>
        <taxon>Spermatophyta</taxon>
        <taxon>Magnoliopsida</taxon>
        <taxon>eudicotyledons</taxon>
        <taxon>Gunneridae</taxon>
        <taxon>Pentapetalae</taxon>
        <taxon>rosids</taxon>
        <taxon>malvids</taxon>
        <taxon>Brassicales</taxon>
        <taxon>Brassicaceae</taxon>
        <taxon>Brassiceae</taxon>
        <taxon>Brassica</taxon>
    </lineage>
</organism>
<name>A0A816K4K6_BRANA</name>
<proteinExistence type="predicted"/>
<dbReference type="Proteomes" id="UP001295469">
    <property type="component" value="Chromosome C02"/>
</dbReference>
<reference evidence="1" key="1">
    <citation type="submission" date="2021-01" db="EMBL/GenBank/DDBJ databases">
        <authorList>
            <consortium name="Genoscope - CEA"/>
            <person name="William W."/>
        </authorList>
    </citation>
    <scope>NUCLEOTIDE SEQUENCE</scope>
</reference>
<dbReference type="AlphaFoldDB" id="A0A816K4K6"/>
<gene>
    <name evidence="1" type="ORF">DARMORV10_C02P18240.1</name>
</gene>
<accession>A0A816K4K6</accession>